<evidence type="ECO:0000313" key="15">
    <source>
        <dbReference type="EMBL" id="OXA54410.1"/>
    </source>
</evidence>
<evidence type="ECO:0000256" key="10">
    <source>
        <dbReference type="ARBA" id="ARBA00023136"/>
    </source>
</evidence>
<dbReference type="STRING" id="158441.A0A226EAG9"/>
<evidence type="ECO:0000256" key="9">
    <source>
        <dbReference type="ARBA" id="ARBA00023034"/>
    </source>
</evidence>
<dbReference type="Pfam" id="PF17039">
    <property type="entry name" value="Glyco_tran_10_N"/>
    <property type="match status" value="1"/>
</dbReference>
<feature type="domain" description="Fucosyltransferase C-terminal" evidence="13">
    <location>
        <begin position="347"/>
        <end position="394"/>
    </location>
</feature>
<sequence length="422" mass="48821">MSRPAECFGIALSSKNEEQERSNYHVTKNSTITNWTFNETSPTVLLWAYYPHRDPLNILGDADKSCLGECHITSDRSLLNSTSAVVFHSSGMRINDMPKNRHEDQVWVYLNRESPVYIEEDLTPYANLFNWTMTYRTDSDVVYPYGVIVDEDATQDRMSRQLINSDYSNWIEFTRKKTKLAAWVVTHCETDGKRENLVEELRQFLDIDIFGGCGNYTCPRETDMCFKLIEENYKFYLSFENSFCDDYITEKFFFMLNRTIIPVVFGGGDYARISPRHSHIDHIGGGGTPICAPEHTLVEHQICGDAAQNGVFRCTNGGASATYVLSSSFIDARRCGDDGDAEVPSPRNEEEYVKYFWWKKYYRVQGTDGWCKLCRKLRDKSKIVAQTIPDLDGWYRFKKNDRNRTVSRCLHYPGKFSTFQKL</sequence>
<dbReference type="GO" id="GO:0008417">
    <property type="term" value="F:fucosyltransferase activity"/>
    <property type="evidence" value="ECO:0007669"/>
    <property type="project" value="InterPro"/>
</dbReference>
<dbReference type="OrthoDB" id="427096at2759"/>
<evidence type="ECO:0000256" key="8">
    <source>
        <dbReference type="ARBA" id="ARBA00022989"/>
    </source>
</evidence>
<dbReference type="InterPro" id="IPR055270">
    <property type="entry name" value="Glyco_tran_10_C"/>
</dbReference>
<evidence type="ECO:0000259" key="13">
    <source>
        <dbReference type="Pfam" id="PF00852"/>
    </source>
</evidence>
<dbReference type="InterPro" id="IPR038577">
    <property type="entry name" value="GT10-like_C_sf"/>
</dbReference>
<evidence type="ECO:0000256" key="2">
    <source>
        <dbReference type="ARBA" id="ARBA00004922"/>
    </source>
</evidence>
<protein>
    <recommendedName>
        <fullName evidence="12">Fucosyltransferase</fullName>
        <ecNumber evidence="12">2.4.1.-</ecNumber>
    </recommendedName>
</protein>
<dbReference type="Gene3D" id="3.40.50.11660">
    <property type="entry name" value="Glycosyl transferase family 10, C-terminal domain"/>
    <property type="match status" value="1"/>
</dbReference>
<gene>
    <name evidence="15" type="ORF">Fcan01_10284</name>
</gene>
<evidence type="ECO:0000256" key="5">
    <source>
        <dbReference type="ARBA" id="ARBA00022679"/>
    </source>
</evidence>
<feature type="domain" description="Fucosyltransferase N-terminal" evidence="14">
    <location>
        <begin position="41"/>
        <end position="146"/>
    </location>
</feature>
<name>A0A226EAG9_FOLCA</name>
<organism evidence="15 16">
    <name type="scientific">Folsomia candida</name>
    <name type="common">Springtail</name>
    <dbReference type="NCBI Taxonomy" id="158441"/>
    <lineage>
        <taxon>Eukaryota</taxon>
        <taxon>Metazoa</taxon>
        <taxon>Ecdysozoa</taxon>
        <taxon>Arthropoda</taxon>
        <taxon>Hexapoda</taxon>
        <taxon>Collembola</taxon>
        <taxon>Entomobryomorpha</taxon>
        <taxon>Isotomoidea</taxon>
        <taxon>Isotomidae</taxon>
        <taxon>Proisotominae</taxon>
        <taxon>Folsomia</taxon>
    </lineage>
</organism>
<feature type="domain" description="Fucosyltransferase C-terminal" evidence="13">
    <location>
        <begin position="175"/>
        <end position="281"/>
    </location>
</feature>
<dbReference type="PANTHER" id="PTHR48438:SF1">
    <property type="entry name" value="ALPHA-(1,3)-FUCOSYLTRANSFERASE C-RELATED"/>
    <property type="match status" value="1"/>
</dbReference>
<keyword evidence="11" id="KW-0325">Glycoprotein</keyword>
<dbReference type="SUPFAM" id="SSF53756">
    <property type="entry name" value="UDP-Glycosyltransferase/glycogen phosphorylase"/>
    <property type="match status" value="2"/>
</dbReference>
<evidence type="ECO:0000256" key="4">
    <source>
        <dbReference type="ARBA" id="ARBA00022676"/>
    </source>
</evidence>
<keyword evidence="10" id="KW-0472">Membrane</keyword>
<dbReference type="PANTHER" id="PTHR48438">
    <property type="entry name" value="ALPHA-(1,3)-FUCOSYLTRANSFERASE C-RELATED"/>
    <property type="match status" value="1"/>
</dbReference>
<dbReference type="GO" id="GO:0032580">
    <property type="term" value="C:Golgi cisterna membrane"/>
    <property type="evidence" value="ECO:0007669"/>
    <property type="project" value="UniProtKB-SubCell"/>
</dbReference>
<dbReference type="AlphaFoldDB" id="A0A226EAG9"/>
<comment type="pathway">
    <text evidence="2">Protein modification; protein glycosylation.</text>
</comment>
<proteinExistence type="inferred from homology"/>
<accession>A0A226EAG9</accession>
<comment type="subcellular location">
    <subcellularLocation>
        <location evidence="1 12">Golgi apparatus</location>
        <location evidence="1 12">Golgi stack membrane</location>
        <topology evidence="1 12">Single-pass type II membrane protein</topology>
    </subcellularLocation>
</comment>
<dbReference type="OMA" id="GMRINDM"/>
<dbReference type="InterPro" id="IPR001503">
    <property type="entry name" value="Glyco_trans_10"/>
</dbReference>
<evidence type="ECO:0000259" key="14">
    <source>
        <dbReference type="Pfam" id="PF17039"/>
    </source>
</evidence>
<dbReference type="UniPathway" id="UPA00378"/>
<keyword evidence="7" id="KW-0735">Signal-anchor</keyword>
<reference evidence="15 16" key="1">
    <citation type="submission" date="2015-12" db="EMBL/GenBank/DDBJ databases">
        <title>The genome of Folsomia candida.</title>
        <authorList>
            <person name="Faddeeva A."/>
            <person name="Derks M.F."/>
            <person name="Anvar Y."/>
            <person name="Smit S."/>
            <person name="Van Straalen N."/>
            <person name="Roelofs D."/>
        </authorList>
    </citation>
    <scope>NUCLEOTIDE SEQUENCE [LARGE SCALE GENOMIC DNA]</scope>
    <source>
        <strain evidence="15 16">VU population</strain>
        <tissue evidence="15">Whole body</tissue>
    </source>
</reference>
<keyword evidence="5 12" id="KW-0808">Transferase</keyword>
<dbReference type="FunFam" id="3.40.50.11660:FF:000004">
    <property type="entry name" value="Glycoprotein 3-alpha-L-fucosyltransferase A"/>
    <property type="match status" value="1"/>
</dbReference>
<dbReference type="InterPro" id="IPR031481">
    <property type="entry name" value="Glyco_tran_10_N"/>
</dbReference>
<dbReference type="Proteomes" id="UP000198287">
    <property type="component" value="Unassembled WGS sequence"/>
</dbReference>
<dbReference type="Pfam" id="PF00852">
    <property type="entry name" value="Glyco_transf_10"/>
    <property type="match status" value="2"/>
</dbReference>
<dbReference type="EMBL" id="LNIX01000005">
    <property type="protein sequence ID" value="OXA54410.1"/>
    <property type="molecule type" value="Genomic_DNA"/>
</dbReference>
<comment type="caution">
    <text evidence="15">The sequence shown here is derived from an EMBL/GenBank/DDBJ whole genome shotgun (WGS) entry which is preliminary data.</text>
</comment>
<evidence type="ECO:0000313" key="16">
    <source>
        <dbReference type="Proteomes" id="UP000198287"/>
    </source>
</evidence>
<evidence type="ECO:0000256" key="12">
    <source>
        <dbReference type="RuleBase" id="RU003832"/>
    </source>
</evidence>
<keyword evidence="4 12" id="KW-0328">Glycosyltransferase</keyword>
<dbReference type="EC" id="2.4.1.-" evidence="12"/>
<evidence type="ECO:0000256" key="1">
    <source>
        <dbReference type="ARBA" id="ARBA00004447"/>
    </source>
</evidence>
<keyword evidence="8" id="KW-1133">Transmembrane helix</keyword>
<evidence type="ECO:0000256" key="6">
    <source>
        <dbReference type="ARBA" id="ARBA00022692"/>
    </source>
</evidence>
<keyword evidence="9 12" id="KW-0333">Golgi apparatus</keyword>
<keyword evidence="6 12" id="KW-0812">Transmembrane</keyword>
<evidence type="ECO:0000256" key="7">
    <source>
        <dbReference type="ARBA" id="ARBA00022968"/>
    </source>
</evidence>
<evidence type="ECO:0000256" key="11">
    <source>
        <dbReference type="ARBA" id="ARBA00023180"/>
    </source>
</evidence>
<evidence type="ECO:0000256" key="3">
    <source>
        <dbReference type="ARBA" id="ARBA00008919"/>
    </source>
</evidence>
<comment type="similarity">
    <text evidence="3 12">Belongs to the glycosyltransferase 10 family.</text>
</comment>
<keyword evidence="16" id="KW-1185">Reference proteome</keyword>